<feature type="compositionally biased region" description="Polar residues" evidence="1">
    <location>
        <begin position="40"/>
        <end position="53"/>
    </location>
</feature>
<accession>A0ABS5JVW6</accession>
<evidence type="ECO:0000313" key="2">
    <source>
        <dbReference type="EMBL" id="MBS2098968.1"/>
    </source>
</evidence>
<dbReference type="EMBL" id="JAGUCO010000007">
    <property type="protein sequence ID" value="MBS2098968.1"/>
    <property type="molecule type" value="Genomic_DNA"/>
</dbReference>
<dbReference type="Proteomes" id="UP000708576">
    <property type="component" value="Unassembled WGS sequence"/>
</dbReference>
<keyword evidence="3" id="KW-1185">Reference proteome</keyword>
<comment type="caution">
    <text evidence="2">The sequence shown here is derived from an EMBL/GenBank/DDBJ whole genome shotgun (WGS) entry which is preliminary data.</text>
</comment>
<sequence length="60" mass="6675">MNNKKTYIKPQIEIFKVDNSISLVMASESGPPGPDLPPVANQSEPLQQNNFESNPFDETK</sequence>
<dbReference type="RefSeq" id="WP_212216211.1">
    <property type="nucleotide sequence ID" value="NZ_JAGUCO010000007.1"/>
</dbReference>
<protein>
    <submittedName>
        <fullName evidence="2">Uncharacterized protein</fullName>
    </submittedName>
</protein>
<name>A0ABS5JVW6_9BACT</name>
<proteinExistence type="predicted"/>
<evidence type="ECO:0000313" key="3">
    <source>
        <dbReference type="Proteomes" id="UP000708576"/>
    </source>
</evidence>
<gene>
    <name evidence="2" type="ORF">KEM10_11820</name>
</gene>
<reference evidence="2 3" key="1">
    <citation type="journal article" date="2015" name="Int. J. Syst. Evol. Microbiol.">
        <title>Carboxylicivirga linearis sp. nov., isolated from a sea cucumber culture pond.</title>
        <authorList>
            <person name="Wang F.Q."/>
            <person name="Zhou Y.X."/>
            <person name="Lin X.Z."/>
            <person name="Chen G.J."/>
            <person name="Du Z.J."/>
        </authorList>
    </citation>
    <scope>NUCLEOTIDE SEQUENCE [LARGE SCALE GENOMIC DNA]</scope>
    <source>
        <strain evidence="2 3">FB218</strain>
    </source>
</reference>
<feature type="region of interest" description="Disordered" evidence="1">
    <location>
        <begin position="25"/>
        <end position="60"/>
    </location>
</feature>
<organism evidence="2 3">
    <name type="scientific">Carboxylicivirga linearis</name>
    <dbReference type="NCBI Taxonomy" id="1628157"/>
    <lineage>
        <taxon>Bacteria</taxon>
        <taxon>Pseudomonadati</taxon>
        <taxon>Bacteroidota</taxon>
        <taxon>Bacteroidia</taxon>
        <taxon>Marinilabiliales</taxon>
        <taxon>Marinilabiliaceae</taxon>
        <taxon>Carboxylicivirga</taxon>
    </lineage>
</organism>
<evidence type="ECO:0000256" key="1">
    <source>
        <dbReference type="SAM" id="MobiDB-lite"/>
    </source>
</evidence>